<evidence type="ECO:0000313" key="3">
    <source>
        <dbReference type="EMBL" id="SDS52458.1"/>
    </source>
</evidence>
<organism evidence="3 4">
    <name type="scientific">Actinopolymorpha singaporensis</name>
    <dbReference type="NCBI Taxonomy" id="117157"/>
    <lineage>
        <taxon>Bacteria</taxon>
        <taxon>Bacillati</taxon>
        <taxon>Actinomycetota</taxon>
        <taxon>Actinomycetes</taxon>
        <taxon>Propionibacteriales</taxon>
        <taxon>Actinopolymorphaceae</taxon>
        <taxon>Actinopolymorpha</taxon>
    </lineage>
</organism>
<dbReference type="SUPFAM" id="SSF53271">
    <property type="entry name" value="PRTase-like"/>
    <property type="match status" value="1"/>
</dbReference>
<reference evidence="3 4" key="1">
    <citation type="submission" date="2016-10" db="EMBL/GenBank/DDBJ databases">
        <authorList>
            <person name="de Groot N.N."/>
        </authorList>
    </citation>
    <scope>NUCLEOTIDE SEQUENCE [LARGE SCALE GENOMIC DNA]</scope>
    <source>
        <strain evidence="3 4">DSM 22024</strain>
    </source>
</reference>
<dbReference type="Pfam" id="PF00156">
    <property type="entry name" value="Pribosyltran"/>
    <property type="match status" value="1"/>
</dbReference>
<dbReference type="InterPro" id="IPR029057">
    <property type="entry name" value="PRTase-like"/>
</dbReference>
<dbReference type="PANTHER" id="PTHR47505">
    <property type="entry name" value="DNA UTILIZATION PROTEIN YHGH"/>
    <property type="match status" value="1"/>
</dbReference>
<accession>A0A1H1SX50</accession>
<name>A0A1H1SX50_9ACTN</name>
<dbReference type="InterPro" id="IPR000836">
    <property type="entry name" value="PRTase_dom"/>
</dbReference>
<protein>
    <submittedName>
        <fullName evidence="3">ComF family protein</fullName>
    </submittedName>
</protein>
<dbReference type="Gene3D" id="3.40.50.2020">
    <property type="match status" value="1"/>
</dbReference>
<dbReference type="STRING" id="117157.SAMN04489717_2964"/>
<dbReference type="InterPro" id="IPR051910">
    <property type="entry name" value="ComF/GntX_DNA_util-trans"/>
</dbReference>
<gene>
    <name evidence="3" type="ORF">SAMN04489717_2964</name>
</gene>
<dbReference type="RefSeq" id="WP_092654167.1">
    <property type="nucleotide sequence ID" value="NZ_LT629732.1"/>
</dbReference>
<dbReference type="Proteomes" id="UP000198983">
    <property type="component" value="Chromosome I"/>
</dbReference>
<keyword evidence="4" id="KW-1185">Reference proteome</keyword>
<evidence type="ECO:0000313" key="4">
    <source>
        <dbReference type="Proteomes" id="UP000198983"/>
    </source>
</evidence>
<evidence type="ECO:0000256" key="1">
    <source>
        <dbReference type="ARBA" id="ARBA00008007"/>
    </source>
</evidence>
<proteinExistence type="inferred from homology"/>
<feature type="domain" description="Phosphoribosyltransferase" evidence="2">
    <location>
        <begin position="139"/>
        <end position="238"/>
    </location>
</feature>
<dbReference type="PANTHER" id="PTHR47505:SF1">
    <property type="entry name" value="DNA UTILIZATION PROTEIN YHGH"/>
    <property type="match status" value="1"/>
</dbReference>
<dbReference type="EMBL" id="LT629732">
    <property type="protein sequence ID" value="SDS52458.1"/>
    <property type="molecule type" value="Genomic_DNA"/>
</dbReference>
<dbReference type="CDD" id="cd06223">
    <property type="entry name" value="PRTases_typeI"/>
    <property type="match status" value="1"/>
</dbReference>
<evidence type="ECO:0000259" key="2">
    <source>
        <dbReference type="Pfam" id="PF00156"/>
    </source>
</evidence>
<comment type="similarity">
    <text evidence="1">Belongs to the ComF/GntX family.</text>
</comment>
<dbReference type="OrthoDB" id="5244859at2"/>
<dbReference type="AlphaFoldDB" id="A0A1H1SX50"/>
<sequence length="249" mass="25724">MTGHPPPAARLLAYADRLVRDDLADLVLGCRCVGCGRPGRALCGRCAPALRAPAFRTEPDPVPPGLPPVWAVAPYAGVPRAALLAHKERGRTSLAGPLGAALATAVAAATSRRPVVLVPIPSSTAVTRRRGHDPLSRIVVRAARAARRAGLPVTVRSALAVRRRVADQAGLDARARRANLAGAFAVRSRSRELLAGRAVLLVDDVLTTGATLAEATRVLRAAGVHVRAAAVVAATRRRHPATAPGPGPG</sequence>